<dbReference type="InterPro" id="IPR010987">
    <property type="entry name" value="Glutathione-S-Trfase_C-like"/>
</dbReference>
<sequence>MKLFYIPDTCALAVHIAALEAGLDVELVRVERRGRGHVFEGGDYAAVNPKGKVPAIEIDGEILTETQAILHCIASLAPERLPFPAGGLPRWRMVETLSFITAELHRGLSPLFHAEIAPDHKSVLLGVLRRNLGLLQDMIGEKPFLMGEAFTVADAYAYVVTGWAGSFDIDFRAWPVLDAYRDRIAARPSVQRALREEGMAAA</sequence>
<dbReference type="InterPro" id="IPR036282">
    <property type="entry name" value="Glutathione-S-Trfase_C_sf"/>
</dbReference>
<feature type="domain" description="GST N-terminal" evidence="1">
    <location>
        <begin position="1"/>
        <end position="81"/>
    </location>
</feature>
<dbReference type="EMBL" id="JAUSVK010000001">
    <property type="protein sequence ID" value="MDQ0396031.1"/>
    <property type="molecule type" value="Genomic_DNA"/>
</dbReference>
<dbReference type="InterPro" id="IPR040079">
    <property type="entry name" value="Glutathione_S-Trfase"/>
</dbReference>
<evidence type="ECO:0000259" key="1">
    <source>
        <dbReference type="PROSITE" id="PS50404"/>
    </source>
</evidence>
<evidence type="ECO:0000313" key="3">
    <source>
        <dbReference type="EMBL" id="MDQ0396031.1"/>
    </source>
</evidence>
<dbReference type="SUPFAM" id="SSF47616">
    <property type="entry name" value="GST C-terminal domain-like"/>
    <property type="match status" value="1"/>
</dbReference>
<name>A0ABU0FNH8_9HYPH</name>
<dbReference type="SFLD" id="SFLDG00358">
    <property type="entry name" value="Main_(cytGST)"/>
    <property type="match status" value="1"/>
</dbReference>
<dbReference type="PANTHER" id="PTHR44051:SF8">
    <property type="entry name" value="GLUTATHIONE S-TRANSFERASE GSTA"/>
    <property type="match status" value="1"/>
</dbReference>
<dbReference type="CDD" id="cd03057">
    <property type="entry name" value="GST_N_Beta"/>
    <property type="match status" value="1"/>
</dbReference>
<dbReference type="EC" id="2.5.1.18" evidence="3"/>
<feature type="domain" description="GST C-terminal" evidence="2">
    <location>
        <begin position="86"/>
        <end position="202"/>
    </location>
</feature>
<comment type="caution">
    <text evidence="3">The sequence shown here is derived from an EMBL/GenBank/DDBJ whole genome shotgun (WGS) entry which is preliminary data.</text>
</comment>
<evidence type="ECO:0000259" key="2">
    <source>
        <dbReference type="PROSITE" id="PS50405"/>
    </source>
</evidence>
<dbReference type="Gene3D" id="1.20.1050.10">
    <property type="match status" value="1"/>
</dbReference>
<dbReference type="Gene3D" id="3.40.30.10">
    <property type="entry name" value="Glutaredoxin"/>
    <property type="match status" value="1"/>
</dbReference>
<keyword evidence="4" id="KW-1185">Reference proteome</keyword>
<reference evidence="3 4" key="1">
    <citation type="submission" date="2023-07" db="EMBL/GenBank/DDBJ databases">
        <title>Genomic Encyclopedia of Type Strains, Phase IV (KMG-IV): sequencing the most valuable type-strain genomes for metagenomic binning, comparative biology and taxonomic classification.</title>
        <authorList>
            <person name="Goeker M."/>
        </authorList>
    </citation>
    <scope>NUCLEOTIDE SEQUENCE [LARGE SCALE GENOMIC DNA]</scope>
    <source>
        <strain evidence="3 4">DSM 5896</strain>
    </source>
</reference>
<organism evidence="3 4">
    <name type="scientific">Labrys monachus</name>
    <dbReference type="NCBI Taxonomy" id="217067"/>
    <lineage>
        <taxon>Bacteria</taxon>
        <taxon>Pseudomonadati</taxon>
        <taxon>Pseudomonadota</taxon>
        <taxon>Alphaproteobacteria</taxon>
        <taxon>Hyphomicrobiales</taxon>
        <taxon>Xanthobacteraceae</taxon>
        <taxon>Labrys</taxon>
    </lineage>
</organism>
<dbReference type="Pfam" id="PF13409">
    <property type="entry name" value="GST_N_2"/>
    <property type="match status" value="1"/>
</dbReference>
<proteinExistence type="predicted"/>
<dbReference type="InterPro" id="IPR036249">
    <property type="entry name" value="Thioredoxin-like_sf"/>
</dbReference>
<accession>A0ABU0FNH8</accession>
<dbReference type="CDD" id="cd03188">
    <property type="entry name" value="GST_C_Beta"/>
    <property type="match status" value="1"/>
</dbReference>
<dbReference type="Pfam" id="PF00043">
    <property type="entry name" value="GST_C"/>
    <property type="match status" value="1"/>
</dbReference>
<dbReference type="PROSITE" id="PS50405">
    <property type="entry name" value="GST_CTER"/>
    <property type="match status" value="1"/>
</dbReference>
<dbReference type="InterPro" id="IPR004045">
    <property type="entry name" value="Glutathione_S-Trfase_N"/>
</dbReference>
<dbReference type="PROSITE" id="PS50404">
    <property type="entry name" value="GST_NTER"/>
    <property type="match status" value="1"/>
</dbReference>
<dbReference type="Proteomes" id="UP001237448">
    <property type="component" value="Unassembled WGS sequence"/>
</dbReference>
<evidence type="ECO:0000313" key="4">
    <source>
        <dbReference type="Proteomes" id="UP001237448"/>
    </source>
</evidence>
<dbReference type="PANTHER" id="PTHR44051">
    <property type="entry name" value="GLUTATHIONE S-TRANSFERASE-RELATED"/>
    <property type="match status" value="1"/>
</dbReference>
<dbReference type="InterPro" id="IPR004046">
    <property type="entry name" value="GST_C"/>
</dbReference>
<dbReference type="SFLD" id="SFLDG01150">
    <property type="entry name" value="Main.1:_Beta-like"/>
    <property type="match status" value="1"/>
</dbReference>
<dbReference type="GO" id="GO:0004364">
    <property type="term" value="F:glutathione transferase activity"/>
    <property type="evidence" value="ECO:0007669"/>
    <property type="project" value="UniProtKB-EC"/>
</dbReference>
<dbReference type="SFLD" id="SFLDS00019">
    <property type="entry name" value="Glutathione_Transferase_(cytos"/>
    <property type="match status" value="1"/>
</dbReference>
<keyword evidence="3" id="KW-0808">Transferase</keyword>
<gene>
    <name evidence="3" type="ORF">J3R73_005823</name>
</gene>
<dbReference type="RefSeq" id="WP_307435653.1">
    <property type="nucleotide sequence ID" value="NZ_JAUSVK010000001.1"/>
</dbReference>
<protein>
    <submittedName>
        <fullName evidence="3">Glutathione S-transferase</fullName>
        <ecNumber evidence="3">2.5.1.18</ecNumber>
    </submittedName>
</protein>
<dbReference type="SUPFAM" id="SSF52833">
    <property type="entry name" value="Thioredoxin-like"/>
    <property type="match status" value="1"/>
</dbReference>